<dbReference type="AlphaFoldDB" id="A0AAP0BCA4"/>
<evidence type="ECO:0000313" key="3">
    <source>
        <dbReference type="Proteomes" id="UP001418222"/>
    </source>
</evidence>
<keyword evidence="3" id="KW-1185">Reference proteome</keyword>
<proteinExistence type="inferred from homology"/>
<protein>
    <recommendedName>
        <fullName evidence="4">SOUL heme-binding protein</fullName>
    </recommendedName>
</protein>
<dbReference type="PANTHER" id="PTHR11220">
    <property type="entry name" value="HEME-BINDING PROTEIN-RELATED"/>
    <property type="match status" value="1"/>
</dbReference>
<dbReference type="Gene3D" id="3.20.80.10">
    <property type="entry name" value="Regulatory factor, effector binding domain"/>
    <property type="match status" value="1"/>
</dbReference>
<dbReference type="InterPro" id="IPR018790">
    <property type="entry name" value="DUF2358"/>
</dbReference>
<organism evidence="2 3">
    <name type="scientific">Platanthera zijinensis</name>
    <dbReference type="NCBI Taxonomy" id="2320716"/>
    <lineage>
        <taxon>Eukaryota</taxon>
        <taxon>Viridiplantae</taxon>
        <taxon>Streptophyta</taxon>
        <taxon>Embryophyta</taxon>
        <taxon>Tracheophyta</taxon>
        <taxon>Spermatophyta</taxon>
        <taxon>Magnoliopsida</taxon>
        <taxon>Liliopsida</taxon>
        <taxon>Asparagales</taxon>
        <taxon>Orchidaceae</taxon>
        <taxon>Orchidoideae</taxon>
        <taxon>Orchideae</taxon>
        <taxon>Orchidinae</taxon>
        <taxon>Platanthera</taxon>
    </lineage>
</organism>
<gene>
    <name evidence="2" type="ORF">KSP39_PZI013170</name>
</gene>
<comment type="similarity">
    <text evidence="1">Belongs to the HEBP family.</text>
</comment>
<name>A0AAP0BCA4_9ASPA</name>
<sequence>MAITLSGRQIRPAADISASFRRRSFREQPVLATKRAVSWKRVVRSSFVDGISNEGVAASGLNDLINFLRRDLPHLFDEQGIDRSMYDSVVRFRDPITKHDTIDGYLFNIRLLKILFSPDFKLHRVWETGPCEITTRWTMVMKFMLLPWKPELVFTGVSIMGVNPQTRKFCSHVDRWDSIENNEYFSLEGLLDVARQLWFYKTPELETPDYQILKRTSKYEVRKYASFVVAETKGDTLSGSSGFNDVAGYIFGKNSAMEKIPMTTPVFTQASNGELSQVSIQIVLPKDKELSNLPEPIFEAINLRKVEGGIAAAIKFSGRATEDLVGQKEKELRYGLIRDGLKPMGGCMLARYNDPGRTWSFIMVGTFFLQLP</sequence>
<dbReference type="FunFam" id="3.20.80.10:FF:000008">
    <property type="entry name" value="SOUL heme-binding protein"/>
    <property type="match status" value="1"/>
</dbReference>
<comment type="caution">
    <text evidence="2">The sequence shown here is derived from an EMBL/GenBank/DDBJ whole genome shotgun (WGS) entry which is preliminary data.</text>
</comment>
<dbReference type="InterPro" id="IPR011256">
    <property type="entry name" value="Reg_factor_effector_dom_sf"/>
</dbReference>
<dbReference type="EMBL" id="JBBWWQ010000011">
    <property type="protein sequence ID" value="KAK8935202.1"/>
    <property type="molecule type" value="Genomic_DNA"/>
</dbReference>
<evidence type="ECO:0008006" key="4">
    <source>
        <dbReference type="Google" id="ProtNLM"/>
    </source>
</evidence>
<accession>A0AAP0BCA4</accession>
<dbReference type="InterPro" id="IPR006917">
    <property type="entry name" value="SOUL_heme-bd"/>
</dbReference>
<dbReference type="SUPFAM" id="SSF55136">
    <property type="entry name" value="Probable bacterial effector-binding domain"/>
    <property type="match status" value="1"/>
</dbReference>
<reference evidence="2 3" key="1">
    <citation type="journal article" date="2022" name="Nat. Plants">
        <title>Genomes of leafy and leafless Platanthera orchids illuminate the evolution of mycoheterotrophy.</title>
        <authorList>
            <person name="Li M.H."/>
            <person name="Liu K.W."/>
            <person name="Li Z."/>
            <person name="Lu H.C."/>
            <person name="Ye Q.L."/>
            <person name="Zhang D."/>
            <person name="Wang J.Y."/>
            <person name="Li Y.F."/>
            <person name="Zhong Z.M."/>
            <person name="Liu X."/>
            <person name="Yu X."/>
            <person name="Liu D.K."/>
            <person name="Tu X.D."/>
            <person name="Liu B."/>
            <person name="Hao Y."/>
            <person name="Liao X.Y."/>
            <person name="Jiang Y.T."/>
            <person name="Sun W.H."/>
            <person name="Chen J."/>
            <person name="Chen Y.Q."/>
            <person name="Ai Y."/>
            <person name="Zhai J.W."/>
            <person name="Wu S.S."/>
            <person name="Zhou Z."/>
            <person name="Hsiao Y.Y."/>
            <person name="Wu W.L."/>
            <person name="Chen Y.Y."/>
            <person name="Lin Y.F."/>
            <person name="Hsu J.L."/>
            <person name="Li C.Y."/>
            <person name="Wang Z.W."/>
            <person name="Zhao X."/>
            <person name="Zhong W.Y."/>
            <person name="Ma X.K."/>
            <person name="Ma L."/>
            <person name="Huang J."/>
            <person name="Chen G.Z."/>
            <person name="Huang M.Z."/>
            <person name="Huang L."/>
            <person name="Peng D.H."/>
            <person name="Luo Y.B."/>
            <person name="Zou S.Q."/>
            <person name="Chen S.P."/>
            <person name="Lan S."/>
            <person name="Tsai W.C."/>
            <person name="Van de Peer Y."/>
            <person name="Liu Z.J."/>
        </authorList>
    </citation>
    <scope>NUCLEOTIDE SEQUENCE [LARGE SCALE GENOMIC DNA]</scope>
    <source>
        <strain evidence="2">Lor287</strain>
    </source>
</reference>
<dbReference type="Pfam" id="PF10184">
    <property type="entry name" value="DUF2358"/>
    <property type="match status" value="1"/>
</dbReference>
<evidence type="ECO:0000256" key="1">
    <source>
        <dbReference type="ARBA" id="ARBA00009817"/>
    </source>
</evidence>
<dbReference type="PANTHER" id="PTHR11220:SF50">
    <property type="entry name" value="SOUL HEME-BINDING FAMILY PROTEIN"/>
    <property type="match status" value="1"/>
</dbReference>
<dbReference type="Proteomes" id="UP001418222">
    <property type="component" value="Unassembled WGS sequence"/>
</dbReference>
<evidence type="ECO:0000313" key="2">
    <source>
        <dbReference type="EMBL" id="KAK8935202.1"/>
    </source>
</evidence>
<dbReference type="Pfam" id="PF04832">
    <property type="entry name" value="SOUL"/>
    <property type="match status" value="1"/>
</dbReference>